<accession>A0A4Q9MLU4</accession>
<reference evidence="1" key="1">
    <citation type="submission" date="2019-01" db="EMBL/GenBank/DDBJ databases">
        <title>Draft genome sequences of three monokaryotic isolates of the white-rot basidiomycete fungus Dichomitus squalens.</title>
        <authorList>
            <consortium name="DOE Joint Genome Institute"/>
            <person name="Lopez S.C."/>
            <person name="Andreopoulos B."/>
            <person name="Pangilinan J."/>
            <person name="Lipzen A."/>
            <person name="Riley R."/>
            <person name="Ahrendt S."/>
            <person name="Ng V."/>
            <person name="Barry K."/>
            <person name="Daum C."/>
            <person name="Grigoriev I.V."/>
            <person name="Hilden K.S."/>
            <person name="Makela M.R."/>
            <person name="de Vries R.P."/>
        </authorList>
    </citation>
    <scope>NUCLEOTIDE SEQUENCE [LARGE SCALE GENOMIC DNA]</scope>
    <source>
        <strain evidence="1">OM18370.1</strain>
    </source>
</reference>
<dbReference type="EMBL" id="ML143428">
    <property type="protein sequence ID" value="TBU27798.1"/>
    <property type="molecule type" value="Genomic_DNA"/>
</dbReference>
<sequence>MGTGREVIAWALMGSGTHPFPKKASIHDATLFFRGWRCKRLPTTERWNIPGRCLRKPTLLWKPGSSSRRYTDQHRALVPPRKNGELDGIDIRTPRESCCTLTLSLLHFPFLVVRSRRPLPSFLHSQLVCLCCSSCSDSTASSVSSAVQHYQSRPLLISSVLNTSRC</sequence>
<dbReference type="AlphaFoldDB" id="A0A4Q9MLU4"/>
<proteinExistence type="predicted"/>
<dbReference type="Proteomes" id="UP000292957">
    <property type="component" value="Unassembled WGS sequence"/>
</dbReference>
<protein>
    <submittedName>
        <fullName evidence="1">Uncharacterized protein</fullName>
    </submittedName>
</protein>
<name>A0A4Q9MLU4_9APHY</name>
<organism evidence="1">
    <name type="scientific">Dichomitus squalens</name>
    <dbReference type="NCBI Taxonomy" id="114155"/>
    <lineage>
        <taxon>Eukaryota</taxon>
        <taxon>Fungi</taxon>
        <taxon>Dikarya</taxon>
        <taxon>Basidiomycota</taxon>
        <taxon>Agaricomycotina</taxon>
        <taxon>Agaricomycetes</taxon>
        <taxon>Polyporales</taxon>
        <taxon>Polyporaceae</taxon>
        <taxon>Dichomitus</taxon>
    </lineage>
</organism>
<gene>
    <name evidence="1" type="ORF">BD311DRAFT_365860</name>
</gene>
<evidence type="ECO:0000313" key="1">
    <source>
        <dbReference type="EMBL" id="TBU27798.1"/>
    </source>
</evidence>